<evidence type="ECO:0000313" key="2">
    <source>
        <dbReference type="Proteomes" id="UP000248899"/>
    </source>
</evidence>
<protein>
    <submittedName>
        <fullName evidence="1">Uncharacterized protein</fullName>
    </submittedName>
</protein>
<comment type="caution">
    <text evidence="1">The sequence shown here is derived from an EMBL/GenBank/DDBJ whole genome shotgun (WGS) entry which is preliminary data.</text>
</comment>
<gene>
    <name evidence="1" type="ORF">DPR02_10605</name>
</gene>
<reference evidence="1 2" key="1">
    <citation type="submission" date="2018-06" db="EMBL/GenBank/DDBJ databases">
        <title>Towards the identification of Burkholderia cepacia strain which caused fatal septicemia.</title>
        <authorList>
            <person name="Bui L.A.T."/>
            <person name="Zakharova I.B."/>
            <person name="Shpak I.M."/>
            <person name="Teteryatnikova N."/>
            <person name="Ustinov D.V."/>
            <person name="Kuzyutina Y.A."/>
            <person name="Nguyen H.N."/>
            <person name="Antonov A.S."/>
            <person name="Avdyusheva E.F."/>
            <person name="Victorov D.V."/>
        </authorList>
    </citation>
    <scope>NUCLEOTIDE SEQUENCE [LARGE SCALE GENOMIC DNA]</scope>
    <source>
        <strain evidence="1 2">PT02</strain>
    </source>
</reference>
<dbReference type="Proteomes" id="UP000248899">
    <property type="component" value="Unassembled WGS sequence"/>
</dbReference>
<proteinExistence type="predicted"/>
<organism evidence="1 2">
    <name type="scientific">Burkholderia cepacia</name>
    <name type="common">Pseudomonas cepacia</name>
    <dbReference type="NCBI Taxonomy" id="292"/>
    <lineage>
        <taxon>Bacteria</taxon>
        <taxon>Pseudomonadati</taxon>
        <taxon>Pseudomonadota</taxon>
        <taxon>Betaproteobacteria</taxon>
        <taxon>Burkholderiales</taxon>
        <taxon>Burkholderiaceae</taxon>
        <taxon>Burkholderia</taxon>
        <taxon>Burkholderia cepacia complex</taxon>
    </lineage>
</organism>
<evidence type="ECO:0000313" key="1">
    <source>
        <dbReference type="EMBL" id="RAQ11753.1"/>
    </source>
</evidence>
<sequence length="119" mass="12579">MEEPVPTLSYNLTPAVQIQTVVTSQGASTNNVATISIINAGTVMWTQVLVQASNVGVTPEIKIGSGSAQVVIYAGSSFTLTVPTSLQSGNIFANLTYDNGDNKGIQLQNLLYSWTLTDK</sequence>
<accession>A0AAQ0JKJ8</accession>
<dbReference type="EMBL" id="QLUZ01000005">
    <property type="protein sequence ID" value="RAQ11753.1"/>
    <property type="molecule type" value="Genomic_DNA"/>
</dbReference>
<name>A0AAQ0JKJ8_BURCE</name>
<dbReference type="AlphaFoldDB" id="A0AAQ0JKJ8"/>